<dbReference type="Proteomes" id="UP000007952">
    <property type="component" value="Chromosome"/>
</dbReference>
<dbReference type="EMBL" id="CP002808">
    <property type="protein sequence ID" value="AEG73693.1"/>
    <property type="molecule type" value="Genomic_DNA"/>
</dbReference>
<organism evidence="1 2">
    <name type="scientific">Mycoplasma haemofelis (strain Ohio2)</name>
    <dbReference type="NCBI Taxonomy" id="859194"/>
    <lineage>
        <taxon>Bacteria</taxon>
        <taxon>Bacillati</taxon>
        <taxon>Mycoplasmatota</taxon>
        <taxon>Mollicutes</taxon>
        <taxon>Mycoplasmataceae</taxon>
        <taxon>Mycoplasma</taxon>
    </lineage>
</organism>
<protein>
    <submittedName>
        <fullName evidence="1">Uncharacterized protein</fullName>
    </submittedName>
</protein>
<accession>F6FGY4</accession>
<dbReference type="KEGG" id="mhf:MHF_1459"/>
<proteinExistence type="predicted"/>
<reference evidence="1 2" key="1">
    <citation type="journal article" date="2011" name="J. Bacteriol.">
        <title>Complete genome sequences of two hemotropic Mycoplasmas, Mycoplasma haemofelis strain Ohio2 and Mycoplasma suis strain Illinois.</title>
        <authorList>
            <person name="Messick J.B."/>
            <person name="Santos A.P."/>
            <person name="Guimaraes A.M."/>
        </authorList>
    </citation>
    <scope>NUCLEOTIDE SEQUENCE [LARGE SCALE GENOMIC DNA]</scope>
    <source>
        <strain evidence="1 2">Ohio2</strain>
    </source>
</reference>
<dbReference type="BioCyc" id="MHAE859194:G1GR7-1454-MONOMER"/>
<name>F6FGY4_MYCHI</name>
<gene>
    <name evidence="1" type="ordered locus">MHF_1459</name>
</gene>
<evidence type="ECO:0000313" key="1">
    <source>
        <dbReference type="EMBL" id="AEG73693.1"/>
    </source>
</evidence>
<dbReference type="AlphaFoldDB" id="F6FGY4"/>
<evidence type="ECO:0000313" key="2">
    <source>
        <dbReference type="Proteomes" id="UP000007952"/>
    </source>
</evidence>
<dbReference type="HOGENOM" id="CLU_087258_1_0_14"/>
<sequence length="201" mass="22200">MNMNLAYAGLATGVAGASGVSAYYGVKSFNTVRIRDQLKGRILPSNDSTKWSERLNDVKSLSTSDSLSPELSSFKSSISSKSWEDMRNLCSDLAYQEFKSKNSKVFSEVVTYCTYKNKDKLGSGIITESTIETKWKAVNEKLKNATGTLSAKMTTIKGQINTNTNSATQLKEWCNGVYNKPFLNEPDTEFEDAKVYCVSPS</sequence>
<reference key="2">
    <citation type="submission" date="2011-05" db="EMBL/GenBank/DDBJ databases">
        <title>The Genome of Mycoplasma haemofelis Strain Ohio2, a pathogenic hemoplasma of the cat.</title>
        <authorList>
            <person name="Santos A.P."/>
            <person name="Guimaraes A.M.S."/>
            <person name="SanMiguel P.J."/>
            <person name="Martin S.W."/>
            <person name="Messick J.B."/>
        </authorList>
    </citation>
    <scope>NUCLEOTIDE SEQUENCE</scope>
    <source>
        <strain>Ohio2</strain>
    </source>
</reference>